<feature type="domain" description="Peptidase M48" evidence="8">
    <location>
        <begin position="167"/>
        <end position="346"/>
    </location>
</feature>
<evidence type="ECO:0000313" key="10">
    <source>
        <dbReference type="EMBL" id="RCW27345.1"/>
    </source>
</evidence>
<dbReference type="InterPro" id="IPR001915">
    <property type="entry name" value="Peptidase_M48"/>
</dbReference>
<dbReference type="InterPro" id="IPR051156">
    <property type="entry name" value="Mito/Outer_Membr_Metalloprot"/>
</dbReference>
<dbReference type="InterPro" id="IPR055518">
    <property type="entry name" value="DUF7092"/>
</dbReference>
<dbReference type="GO" id="GO:0016020">
    <property type="term" value="C:membrane"/>
    <property type="evidence" value="ECO:0007669"/>
    <property type="project" value="TreeGrafter"/>
</dbReference>
<keyword evidence="1 6" id="KW-0645">Protease</keyword>
<evidence type="ECO:0000313" key="11">
    <source>
        <dbReference type="Proteomes" id="UP000252582"/>
    </source>
</evidence>
<evidence type="ECO:0000256" key="1">
    <source>
        <dbReference type="ARBA" id="ARBA00022670"/>
    </source>
</evidence>
<organism evidence="10 11">
    <name type="scientific">Ciceribacter lividus</name>
    <dbReference type="NCBI Taxonomy" id="1197950"/>
    <lineage>
        <taxon>Bacteria</taxon>
        <taxon>Pseudomonadati</taxon>
        <taxon>Pseudomonadota</taxon>
        <taxon>Alphaproteobacteria</taxon>
        <taxon>Hyphomicrobiales</taxon>
        <taxon>Rhizobiaceae</taxon>
        <taxon>Ciceribacter</taxon>
    </lineage>
</organism>
<keyword evidence="7" id="KW-0812">Transmembrane</keyword>
<dbReference type="EMBL" id="QPIX01000003">
    <property type="protein sequence ID" value="RCW27345.1"/>
    <property type="molecule type" value="Genomic_DNA"/>
</dbReference>
<evidence type="ECO:0000256" key="5">
    <source>
        <dbReference type="ARBA" id="ARBA00023049"/>
    </source>
</evidence>
<dbReference type="CDD" id="cd07332">
    <property type="entry name" value="M48C_Oma1_like"/>
    <property type="match status" value="1"/>
</dbReference>
<dbReference type="GO" id="GO:0046872">
    <property type="term" value="F:metal ion binding"/>
    <property type="evidence" value="ECO:0007669"/>
    <property type="project" value="UniProtKB-KW"/>
</dbReference>
<sequence>MASEGEIIAVGHWHPPRSSRTLAARLLLDGRMLSVRLDGEAGDPVAVNDVDAVSISARVGQIPRRIGFVDGSLFETADNDAIDVWLRARRLHRGALVHELERFHPRLLGLVIAVFLLAGAIYRYALPALVEVAVLVTPPAVADMMASGTLASLDQAVFSESGLPRPRQNEIQTKFEEIAALSNRGADGYQLHFRKGGLIGPNAFALPDGTLVITDELVDLAEGDIEMILGVLAHEIGHVERDHSLRQFYRAAGTAGLIMLIAGDIGSAGEEILTDGAALLTLSYSRSAESEADRISVDLMAKAGHDPAAIGRFFEIIEKKLGDRGDTTIFSTHPGTPDRRRQIDEWAKDTATKKGGL</sequence>
<accession>A0A6I7HST7</accession>
<proteinExistence type="inferred from homology"/>
<dbReference type="Pfam" id="PF23368">
    <property type="entry name" value="DUF7092"/>
    <property type="match status" value="1"/>
</dbReference>
<feature type="domain" description="DUF7092" evidence="9">
    <location>
        <begin position="11"/>
        <end position="89"/>
    </location>
</feature>
<keyword evidence="3 6" id="KW-0378">Hydrolase</keyword>
<comment type="caution">
    <text evidence="10">The sequence shown here is derived from an EMBL/GenBank/DDBJ whole genome shotgun (WGS) entry which is preliminary data.</text>
</comment>
<dbReference type="PANTHER" id="PTHR22726">
    <property type="entry name" value="METALLOENDOPEPTIDASE OMA1"/>
    <property type="match status" value="1"/>
</dbReference>
<dbReference type="AlphaFoldDB" id="A0A6I7HST7"/>
<evidence type="ECO:0000256" key="6">
    <source>
        <dbReference type="RuleBase" id="RU003983"/>
    </source>
</evidence>
<gene>
    <name evidence="10" type="ORF">DFR48_103308</name>
</gene>
<evidence type="ECO:0000259" key="8">
    <source>
        <dbReference type="Pfam" id="PF01435"/>
    </source>
</evidence>
<keyword evidence="11" id="KW-1185">Reference proteome</keyword>
<evidence type="ECO:0000256" key="3">
    <source>
        <dbReference type="ARBA" id="ARBA00022801"/>
    </source>
</evidence>
<comment type="similarity">
    <text evidence="6">Belongs to the peptidase M48 family.</text>
</comment>
<dbReference type="GO" id="GO:0051603">
    <property type="term" value="P:proteolysis involved in protein catabolic process"/>
    <property type="evidence" value="ECO:0007669"/>
    <property type="project" value="TreeGrafter"/>
</dbReference>
<name>A0A6I7HST7_9HYPH</name>
<keyword evidence="4 6" id="KW-0862">Zinc</keyword>
<dbReference type="Proteomes" id="UP000252582">
    <property type="component" value="Unassembled WGS sequence"/>
</dbReference>
<keyword evidence="7" id="KW-1133">Transmembrane helix</keyword>
<keyword evidence="2" id="KW-0479">Metal-binding</keyword>
<keyword evidence="5 6" id="KW-0482">Metalloprotease</keyword>
<evidence type="ECO:0000259" key="9">
    <source>
        <dbReference type="Pfam" id="PF23368"/>
    </source>
</evidence>
<dbReference type="PANTHER" id="PTHR22726:SF1">
    <property type="entry name" value="METALLOENDOPEPTIDASE OMA1, MITOCHONDRIAL"/>
    <property type="match status" value="1"/>
</dbReference>
<keyword evidence="7" id="KW-0472">Membrane</keyword>
<dbReference type="RefSeq" id="WP_114362580.1">
    <property type="nucleotide sequence ID" value="NZ_QPIX01000003.1"/>
</dbReference>
<dbReference type="Gene3D" id="3.30.2010.10">
    <property type="entry name" value="Metalloproteases ('zincins'), catalytic domain"/>
    <property type="match status" value="1"/>
</dbReference>
<dbReference type="Pfam" id="PF01435">
    <property type="entry name" value="Peptidase_M48"/>
    <property type="match status" value="1"/>
</dbReference>
<feature type="transmembrane region" description="Helical" evidence="7">
    <location>
        <begin position="107"/>
        <end position="125"/>
    </location>
</feature>
<evidence type="ECO:0000256" key="4">
    <source>
        <dbReference type="ARBA" id="ARBA00022833"/>
    </source>
</evidence>
<protein>
    <submittedName>
        <fullName evidence="10">Zn-dependent protease with chaperone function</fullName>
    </submittedName>
</protein>
<dbReference type="GO" id="GO:0004222">
    <property type="term" value="F:metalloendopeptidase activity"/>
    <property type="evidence" value="ECO:0007669"/>
    <property type="project" value="InterPro"/>
</dbReference>
<reference evidence="10 11" key="1">
    <citation type="submission" date="2018-07" db="EMBL/GenBank/DDBJ databases">
        <title>Genomic Encyclopedia of Type Strains, Phase IV (KMG-IV): sequencing the most valuable type-strain genomes for metagenomic binning, comparative biology and taxonomic classification.</title>
        <authorList>
            <person name="Goeker M."/>
        </authorList>
    </citation>
    <scope>NUCLEOTIDE SEQUENCE [LARGE SCALE GENOMIC DNA]</scope>
    <source>
        <strain evidence="10 11">DSM 25528</strain>
    </source>
</reference>
<comment type="cofactor">
    <cofactor evidence="6">
        <name>Zn(2+)</name>
        <dbReference type="ChEBI" id="CHEBI:29105"/>
    </cofactor>
    <text evidence="6">Binds 1 zinc ion per subunit.</text>
</comment>
<evidence type="ECO:0000256" key="7">
    <source>
        <dbReference type="SAM" id="Phobius"/>
    </source>
</evidence>
<evidence type="ECO:0000256" key="2">
    <source>
        <dbReference type="ARBA" id="ARBA00022723"/>
    </source>
</evidence>